<feature type="transmembrane region" description="Helical" evidence="1">
    <location>
        <begin position="94"/>
        <end position="119"/>
    </location>
</feature>
<comment type="caution">
    <text evidence="2">The sequence shown here is derived from an EMBL/GenBank/DDBJ whole genome shotgun (WGS) entry which is preliminary data.</text>
</comment>
<keyword evidence="1" id="KW-0472">Membrane</keyword>
<reference evidence="2 3" key="1">
    <citation type="submission" date="2023-07" db="EMBL/GenBank/DDBJ databases">
        <title>Genomic Encyclopedia of Type Strains, Phase IV (KMG-IV): sequencing the most valuable type-strain genomes for metagenomic binning, comparative biology and taxonomic classification.</title>
        <authorList>
            <person name="Goeker M."/>
        </authorList>
    </citation>
    <scope>NUCLEOTIDE SEQUENCE [LARGE SCALE GENOMIC DNA]</scope>
    <source>
        <strain evidence="2 3">DSM 1400</strain>
    </source>
</reference>
<gene>
    <name evidence="2" type="ORF">QOZ93_001285</name>
</gene>
<dbReference type="EMBL" id="JAUSWN010000009">
    <property type="protein sequence ID" value="MDQ0479544.1"/>
    <property type="molecule type" value="Genomic_DNA"/>
</dbReference>
<keyword evidence="1" id="KW-0812">Transmembrane</keyword>
<accession>A0ABU0JU05</accession>
<keyword evidence="3" id="KW-1185">Reference proteome</keyword>
<feature type="transmembrane region" description="Helical" evidence="1">
    <location>
        <begin position="64"/>
        <end position="82"/>
    </location>
</feature>
<proteinExistence type="predicted"/>
<name>A0ABU0JU05_HATLI</name>
<organism evidence="2 3">
    <name type="scientific">Hathewaya limosa</name>
    <name type="common">Clostridium limosum</name>
    <dbReference type="NCBI Taxonomy" id="1536"/>
    <lineage>
        <taxon>Bacteria</taxon>
        <taxon>Bacillati</taxon>
        <taxon>Bacillota</taxon>
        <taxon>Clostridia</taxon>
        <taxon>Eubacteriales</taxon>
        <taxon>Clostridiaceae</taxon>
        <taxon>Hathewaya</taxon>
    </lineage>
</organism>
<dbReference type="RefSeq" id="WP_111943061.1">
    <property type="nucleotide sequence ID" value="NZ_BAAACJ010000033.1"/>
</dbReference>
<evidence type="ECO:0000313" key="2">
    <source>
        <dbReference type="EMBL" id="MDQ0479544.1"/>
    </source>
</evidence>
<keyword evidence="1" id="KW-1133">Transmembrane helix</keyword>
<evidence type="ECO:0000313" key="3">
    <source>
        <dbReference type="Proteomes" id="UP001224418"/>
    </source>
</evidence>
<feature type="transmembrane region" description="Helical" evidence="1">
    <location>
        <begin position="182"/>
        <end position="200"/>
    </location>
</feature>
<sequence>MSTTKYIKKIIRKEPKDKSQKNKKNNDKNFIDFDYPSARIFFDNYKEQYTLIFKNNRNINLRSMILLIINTLTILFTLVFVSNSKFIILKNHNITNITLFILELMALILTFSCIIRSLFLTLKLFNFKSLKYFIPNELTENMYMNETDTTFFSLSSKYKEIINYNLSILNEKNNFFTNTLKLTSYSFLFVTLFILLYFVSLNLL</sequence>
<protein>
    <submittedName>
        <fullName evidence="2">Uncharacterized protein</fullName>
    </submittedName>
</protein>
<evidence type="ECO:0000256" key="1">
    <source>
        <dbReference type="SAM" id="Phobius"/>
    </source>
</evidence>
<dbReference type="Proteomes" id="UP001224418">
    <property type="component" value="Unassembled WGS sequence"/>
</dbReference>